<feature type="transmembrane region" description="Helical" evidence="1">
    <location>
        <begin position="113"/>
        <end position="132"/>
    </location>
</feature>
<dbReference type="EMBL" id="KV426436">
    <property type="protein sequence ID" value="KZV80911.1"/>
    <property type="molecule type" value="Genomic_DNA"/>
</dbReference>
<dbReference type="Pfam" id="PF20151">
    <property type="entry name" value="DUF6533"/>
    <property type="match status" value="1"/>
</dbReference>
<dbReference type="AlphaFoldDB" id="A0A165BMN3"/>
<gene>
    <name evidence="3" type="ORF">EXIGLDRAFT_732105</name>
</gene>
<keyword evidence="1" id="KW-1133">Transmembrane helix</keyword>
<keyword evidence="4" id="KW-1185">Reference proteome</keyword>
<feature type="transmembrane region" description="Helical" evidence="1">
    <location>
        <begin position="196"/>
        <end position="219"/>
    </location>
</feature>
<feature type="domain" description="DUF6533" evidence="2">
    <location>
        <begin position="27"/>
        <end position="83"/>
    </location>
</feature>
<dbReference type="InterPro" id="IPR045340">
    <property type="entry name" value="DUF6533"/>
</dbReference>
<evidence type="ECO:0000313" key="4">
    <source>
        <dbReference type="Proteomes" id="UP000077266"/>
    </source>
</evidence>
<organism evidence="3 4">
    <name type="scientific">Exidia glandulosa HHB12029</name>
    <dbReference type="NCBI Taxonomy" id="1314781"/>
    <lineage>
        <taxon>Eukaryota</taxon>
        <taxon>Fungi</taxon>
        <taxon>Dikarya</taxon>
        <taxon>Basidiomycota</taxon>
        <taxon>Agaricomycotina</taxon>
        <taxon>Agaricomycetes</taxon>
        <taxon>Auriculariales</taxon>
        <taxon>Exidiaceae</taxon>
        <taxon>Exidia</taxon>
    </lineage>
</organism>
<dbReference type="Proteomes" id="UP000077266">
    <property type="component" value="Unassembled WGS sequence"/>
</dbReference>
<feature type="transmembrane region" description="Helical" evidence="1">
    <location>
        <begin position="144"/>
        <end position="167"/>
    </location>
</feature>
<evidence type="ECO:0000313" key="3">
    <source>
        <dbReference type="EMBL" id="KZV80911.1"/>
    </source>
</evidence>
<reference evidence="3 4" key="1">
    <citation type="journal article" date="2016" name="Mol. Biol. Evol.">
        <title>Comparative Genomics of Early-Diverging Mushroom-Forming Fungi Provides Insights into the Origins of Lignocellulose Decay Capabilities.</title>
        <authorList>
            <person name="Nagy L.G."/>
            <person name="Riley R."/>
            <person name="Tritt A."/>
            <person name="Adam C."/>
            <person name="Daum C."/>
            <person name="Floudas D."/>
            <person name="Sun H."/>
            <person name="Yadav J.S."/>
            <person name="Pangilinan J."/>
            <person name="Larsson K.H."/>
            <person name="Matsuura K."/>
            <person name="Barry K."/>
            <person name="Labutti K."/>
            <person name="Kuo R."/>
            <person name="Ohm R.A."/>
            <person name="Bhattacharya S.S."/>
            <person name="Shirouzu T."/>
            <person name="Yoshinaga Y."/>
            <person name="Martin F.M."/>
            <person name="Grigoriev I.V."/>
            <person name="Hibbett D.S."/>
        </authorList>
    </citation>
    <scope>NUCLEOTIDE SEQUENCE [LARGE SCALE GENOMIC DNA]</scope>
    <source>
        <strain evidence="3 4">HHB12029</strain>
    </source>
</reference>
<name>A0A165BMN3_EXIGL</name>
<dbReference type="OrthoDB" id="2647024at2759"/>
<accession>A0A165BMN3</accession>
<keyword evidence="1" id="KW-0812">Transmembrane</keyword>
<dbReference type="InParanoid" id="A0A165BMN3"/>
<proteinExistence type="predicted"/>
<keyword evidence="1" id="KW-0472">Membrane</keyword>
<evidence type="ECO:0000256" key="1">
    <source>
        <dbReference type="SAM" id="Phobius"/>
    </source>
</evidence>
<evidence type="ECO:0000259" key="2">
    <source>
        <dbReference type="Pfam" id="PF20151"/>
    </source>
</evidence>
<feature type="transmembrane region" description="Helical" evidence="1">
    <location>
        <begin position="239"/>
        <end position="259"/>
    </location>
</feature>
<sequence>MSSPAALAALQKELVHGYDNLITFRMCNIAGLTLLVYDLLLTVDMEVRHFWKWETSGAVRPRGREHFSFLRILFFMNRYLPLATQILNVVGSVLVAAPLQTDGTQGRIWSQQILAFTAILEWFAVPACIVLYRTCALYGRNRQVIFGLVSFYLTAVVVTILIVVLTLRKYSVSAELAPGVNLNFHACHSVSPSQTLYTVFITPLIYDVTLCVVAVYALVDLRRRGTNSYLLQAMAQHTIAYCIVITIADSTNLIIYAAAESALRHVFDPLMFAIVSISCSRLLLHLREVGDRSGAEFFSEVSPEHELSVLRSMRAEHPGVVDRAFGGMYF</sequence>
<feature type="transmembrane region" description="Helical" evidence="1">
    <location>
        <begin position="22"/>
        <end position="43"/>
    </location>
</feature>
<protein>
    <recommendedName>
        <fullName evidence="2">DUF6533 domain-containing protein</fullName>
    </recommendedName>
</protein>